<dbReference type="Proteomes" id="UP001152888">
    <property type="component" value="Unassembled WGS sequence"/>
</dbReference>
<feature type="compositionally biased region" description="Basic residues" evidence="1">
    <location>
        <begin position="15"/>
        <end position="26"/>
    </location>
</feature>
<evidence type="ECO:0000313" key="2">
    <source>
        <dbReference type="EMBL" id="CAH1964150.1"/>
    </source>
</evidence>
<dbReference type="AlphaFoldDB" id="A0A9P0JZB8"/>
<accession>A0A9P0JZB8</accession>
<proteinExistence type="predicted"/>
<dbReference type="EMBL" id="CAKOFQ010006713">
    <property type="protein sequence ID" value="CAH1964150.1"/>
    <property type="molecule type" value="Genomic_DNA"/>
</dbReference>
<reference evidence="2" key="1">
    <citation type="submission" date="2022-03" db="EMBL/GenBank/DDBJ databases">
        <authorList>
            <person name="Sayadi A."/>
        </authorList>
    </citation>
    <scope>NUCLEOTIDE SEQUENCE</scope>
</reference>
<gene>
    <name evidence="2" type="ORF">ACAOBT_LOCUS5622</name>
</gene>
<name>A0A9P0JZB8_ACAOB</name>
<feature type="region of interest" description="Disordered" evidence="1">
    <location>
        <begin position="1"/>
        <end position="26"/>
    </location>
</feature>
<keyword evidence="3" id="KW-1185">Reference proteome</keyword>
<evidence type="ECO:0000313" key="3">
    <source>
        <dbReference type="Proteomes" id="UP001152888"/>
    </source>
</evidence>
<feature type="compositionally biased region" description="Polar residues" evidence="1">
    <location>
        <begin position="1"/>
        <end position="10"/>
    </location>
</feature>
<protein>
    <submittedName>
        <fullName evidence="2">Uncharacterized protein</fullName>
    </submittedName>
</protein>
<organism evidence="2 3">
    <name type="scientific">Acanthoscelides obtectus</name>
    <name type="common">Bean weevil</name>
    <name type="synonym">Bruchus obtectus</name>
    <dbReference type="NCBI Taxonomy" id="200917"/>
    <lineage>
        <taxon>Eukaryota</taxon>
        <taxon>Metazoa</taxon>
        <taxon>Ecdysozoa</taxon>
        <taxon>Arthropoda</taxon>
        <taxon>Hexapoda</taxon>
        <taxon>Insecta</taxon>
        <taxon>Pterygota</taxon>
        <taxon>Neoptera</taxon>
        <taxon>Endopterygota</taxon>
        <taxon>Coleoptera</taxon>
        <taxon>Polyphaga</taxon>
        <taxon>Cucujiformia</taxon>
        <taxon>Chrysomeloidea</taxon>
        <taxon>Chrysomelidae</taxon>
        <taxon>Bruchinae</taxon>
        <taxon>Bruchini</taxon>
        <taxon>Acanthoscelides</taxon>
    </lineage>
</organism>
<sequence>MQQVQQSLYNERQPKKTSKSRMRKRKVFEMHSQPPFYVTKDGNQEFYSCTFCHLKYRHQPSVYRHLRKKCLNRQDSPFIV</sequence>
<evidence type="ECO:0000256" key="1">
    <source>
        <dbReference type="SAM" id="MobiDB-lite"/>
    </source>
</evidence>
<comment type="caution">
    <text evidence="2">The sequence shown here is derived from an EMBL/GenBank/DDBJ whole genome shotgun (WGS) entry which is preliminary data.</text>
</comment>